<dbReference type="EMBL" id="JANJYJ010000001">
    <property type="protein sequence ID" value="KAK3229660.1"/>
    <property type="molecule type" value="Genomic_DNA"/>
</dbReference>
<sequence length="102" mass="11946">MGGLGKTTLAKKLYHTNDVKMKFIRRAWVSVSQDYNTRDLLIRIIHSFGIVSMKTDELKYMAEEELERYLDGCLRGRLYLIVIDNVWQKEALGKHKKSLSRL</sequence>
<dbReference type="Gene3D" id="3.40.50.300">
    <property type="entry name" value="P-loop containing nucleotide triphosphate hydrolases"/>
    <property type="match status" value="1"/>
</dbReference>
<dbReference type="Proteomes" id="UP001281410">
    <property type="component" value="Unassembled WGS sequence"/>
</dbReference>
<dbReference type="SUPFAM" id="SSF52540">
    <property type="entry name" value="P-loop containing nucleoside triphosphate hydrolases"/>
    <property type="match status" value="1"/>
</dbReference>
<keyword evidence="3" id="KW-1185">Reference proteome</keyword>
<evidence type="ECO:0000313" key="3">
    <source>
        <dbReference type="Proteomes" id="UP001281410"/>
    </source>
</evidence>
<comment type="caution">
    <text evidence="2">The sequence shown here is derived from an EMBL/GenBank/DDBJ whole genome shotgun (WGS) entry which is preliminary data.</text>
</comment>
<dbReference type="PANTHER" id="PTHR19338:SF24">
    <property type="entry name" value="SNKR2GH2 PROTEIN"/>
    <property type="match status" value="1"/>
</dbReference>
<dbReference type="InterPro" id="IPR027417">
    <property type="entry name" value="P-loop_NTPase"/>
</dbReference>
<dbReference type="PANTHER" id="PTHR19338">
    <property type="entry name" value="TRANSLOCASE OF INNER MITOCHONDRIAL MEMBRANE 13 HOMOLOG"/>
    <property type="match status" value="1"/>
</dbReference>
<evidence type="ECO:0000313" key="2">
    <source>
        <dbReference type="EMBL" id="KAK3229660.1"/>
    </source>
</evidence>
<proteinExistence type="predicted"/>
<evidence type="ECO:0000259" key="1">
    <source>
        <dbReference type="Pfam" id="PF00931"/>
    </source>
</evidence>
<dbReference type="Pfam" id="PF00931">
    <property type="entry name" value="NB-ARC"/>
    <property type="match status" value="1"/>
</dbReference>
<name>A0AAE0EKD6_9ROSI</name>
<feature type="domain" description="NB-ARC" evidence="1">
    <location>
        <begin position="1"/>
        <end position="94"/>
    </location>
</feature>
<reference evidence="2" key="1">
    <citation type="journal article" date="2023" name="Plant J.">
        <title>Genome sequences and population genomics provide insights into the demographic history, inbreeding, and mutation load of two 'living fossil' tree species of Dipteronia.</title>
        <authorList>
            <person name="Feng Y."/>
            <person name="Comes H.P."/>
            <person name="Chen J."/>
            <person name="Zhu S."/>
            <person name="Lu R."/>
            <person name="Zhang X."/>
            <person name="Li P."/>
            <person name="Qiu J."/>
            <person name="Olsen K.M."/>
            <person name="Qiu Y."/>
        </authorList>
    </citation>
    <scope>NUCLEOTIDE SEQUENCE</scope>
    <source>
        <strain evidence="2">NBL</strain>
    </source>
</reference>
<dbReference type="GO" id="GO:0043531">
    <property type="term" value="F:ADP binding"/>
    <property type="evidence" value="ECO:0007669"/>
    <property type="project" value="InterPro"/>
</dbReference>
<dbReference type="InterPro" id="IPR002182">
    <property type="entry name" value="NB-ARC"/>
</dbReference>
<organism evidence="2 3">
    <name type="scientific">Dipteronia sinensis</name>
    <dbReference type="NCBI Taxonomy" id="43782"/>
    <lineage>
        <taxon>Eukaryota</taxon>
        <taxon>Viridiplantae</taxon>
        <taxon>Streptophyta</taxon>
        <taxon>Embryophyta</taxon>
        <taxon>Tracheophyta</taxon>
        <taxon>Spermatophyta</taxon>
        <taxon>Magnoliopsida</taxon>
        <taxon>eudicotyledons</taxon>
        <taxon>Gunneridae</taxon>
        <taxon>Pentapetalae</taxon>
        <taxon>rosids</taxon>
        <taxon>malvids</taxon>
        <taxon>Sapindales</taxon>
        <taxon>Sapindaceae</taxon>
        <taxon>Hippocastanoideae</taxon>
        <taxon>Acereae</taxon>
        <taxon>Dipteronia</taxon>
    </lineage>
</organism>
<dbReference type="AlphaFoldDB" id="A0AAE0EKD6"/>
<protein>
    <recommendedName>
        <fullName evidence="1">NB-ARC domain-containing protein</fullName>
    </recommendedName>
</protein>
<accession>A0AAE0EKD6</accession>
<gene>
    <name evidence="2" type="ORF">Dsin_001541</name>
</gene>